<dbReference type="RefSeq" id="WP_382220168.1">
    <property type="nucleotide sequence ID" value="NZ_JBHTCA010000003.1"/>
</dbReference>
<evidence type="ECO:0000313" key="7">
    <source>
        <dbReference type="EMBL" id="MFC7408142.1"/>
    </source>
</evidence>
<dbReference type="PIRSF" id="PIRSF006488">
    <property type="entry name" value="Exonuc_VII_S"/>
    <property type="match status" value="1"/>
</dbReference>
<evidence type="ECO:0000256" key="1">
    <source>
        <dbReference type="ARBA" id="ARBA00009998"/>
    </source>
</evidence>
<dbReference type="EMBL" id="JBHTCA010000003">
    <property type="protein sequence ID" value="MFC7408142.1"/>
    <property type="molecule type" value="Genomic_DNA"/>
</dbReference>
<keyword evidence="4 6" id="KW-0378">Hydrolase</keyword>
<reference evidence="8" key="1">
    <citation type="journal article" date="2019" name="Int. J. Syst. Evol. Microbiol.">
        <title>The Global Catalogue of Microorganisms (GCM) 10K type strain sequencing project: providing services to taxonomists for standard genome sequencing and annotation.</title>
        <authorList>
            <consortium name="The Broad Institute Genomics Platform"/>
            <consortium name="The Broad Institute Genome Sequencing Center for Infectious Disease"/>
            <person name="Wu L."/>
            <person name="Ma J."/>
        </authorList>
    </citation>
    <scope>NUCLEOTIDE SEQUENCE [LARGE SCALE GENOMIC DNA]</scope>
    <source>
        <strain evidence="8">CGMCC 1.12371</strain>
    </source>
</reference>
<evidence type="ECO:0000256" key="5">
    <source>
        <dbReference type="ARBA" id="ARBA00022839"/>
    </source>
</evidence>
<evidence type="ECO:0000256" key="2">
    <source>
        <dbReference type="ARBA" id="ARBA00022490"/>
    </source>
</evidence>
<comment type="similarity">
    <text evidence="1 6">Belongs to the XseB family.</text>
</comment>
<dbReference type="SUPFAM" id="SSF116842">
    <property type="entry name" value="XseB-like"/>
    <property type="match status" value="1"/>
</dbReference>
<sequence>MSKTAAAKAPAPPATYEAALQELEQLVAALDAGQLPLDQLLAQYQRGAELLRFCRSQLDTVEQQIRVFENGTSQPWSAQ</sequence>
<keyword evidence="2 6" id="KW-0963">Cytoplasm</keyword>
<dbReference type="PANTHER" id="PTHR34137:SF1">
    <property type="entry name" value="EXODEOXYRIBONUCLEASE 7 SMALL SUBUNIT"/>
    <property type="match status" value="1"/>
</dbReference>
<dbReference type="Pfam" id="PF02609">
    <property type="entry name" value="Exonuc_VII_S"/>
    <property type="match status" value="1"/>
</dbReference>
<organism evidence="7 8">
    <name type="scientific">Hydrogenophaga atypica</name>
    <dbReference type="NCBI Taxonomy" id="249409"/>
    <lineage>
        <taxon>Bacteria</taxon>
        <taxon>Pseudomonadati</taxon>
        <taxon>Pseudomonadota</taxon>
        <taxon>Betaproteobacteria</taxon>
        <taxon>Burkholderiales</taxon>
        <taxon>Comamonadaceae</taxon>
        <taxon>Hydrogenophaga</taxon>
    </lineage>
</organism>
<dbReference type="InterPro" id="IPR037004">
    <property type="entry name" value="Exonuc_VII_ssu_sf"/>
</dbReference>
<proteinExistence type="inferred from homology"/>
<evidence type="ECO:0000256" key="6">
    <source>
        <dbReference type="HAMAP-Rule" id="MF_00337"/>
    </source>
</evidence>
<comment type="catalytic activity">
    <reaction evidence="6">
        <text>Exonucleolytic cleavage in either 5'- to 3'- or 3'- to 5'-direction to yield nucleoside 5'-phosphates.</text>
        <dbReference type="EC" id="3.1.11.6"/>
    </reaction>
</comment>
<comment type="subcellular location">
    <subcellularLocation>
        <location evidence="6">Cytoplasm</location>
    </subcellularLocation>
</comment>
<protein>
    <recommendedName>
        <fullName evidence="6">Exodeoxyribonuclease 7 small subunit</fullName>
        <ecNumber evidence="6">3.1.11.6</ecNumber>
    </recommendedName>
    <alternativeName>
        <fullName evidence="6">Exodeoxyribonuclease VII small subunit</fullName>
        <shortName evidence="6">Exonuclease VII small subunit</shortName>
    </alternativeName>
</protein>
<dbReference type="HAMAP" id="MF_00337">
    <property type="entry name" value="Exonuc_7_S"/>
    <property type="match status" value="1"/>
</dbReference>
<dbReference type="Proteomes" id="UP001596501">
    <property type="component" value="Unassembled WGS sequence"/>
</dbReference>
<comment type="function">
    <text evidence="6">Bidirectionally degrades single-stranded DNA into large acid-insoluble oligonucleotides, which are then degraded further into small acid-soluble oligonucleotides.</text>
</comment>
<keyword evidence="3 6" id="KW-0540">Nuclease</keyword>
<comment type="caution">
    <text evidence="7">The sequence shown here is derived from an EMBL/GenBank/DDBJ whole genome shotgun (WGS) entry which is preliminary data.</text>
</comment>
<accession>A0ABW2QJ85</accession>
<keyword evidence="8" id="KW-1185">Reference proteome</keyword>
<dbReference type="InterPro" id="IPR003761">
    <property type="entry name" value="Exonuc_VII_S"/>
</dbReference>
<dbReference type="PANTHER" id="PTHR34137">
    <property type="entry name" value="EXODEOXYRIBONUCLEASE 7 SMALL SUBUNIT"/>
    <property type="match status" value="1"/>
</dbReference>
<name>A0ABW2QJ85_9BURK</name>
<dbReference type="EC" id="3.1.11.6" evidence="6"/>
<evidence type="ECO:0000256" key="3">
    <source>
        <dbReference type="ARBA" id="ARBA00022722"/>
    </source>
</evidence>
<keyword evidence="5 6" id="KW-0269">Exonuclease</keyword>
<dbReference type="GO" id="GO:0008855">
    <property type="term" value="F:exodeoxyribonuclease VII activity"/>
    <property type="evidence" value="ECO:0007669"/>
    <property type="project" value="UniProtKB-EC"/>
</dbReference>
<evidence type="ECO:0000256" key="4">
    <source>
        <dbReference type="ARBA" id="ARBA00022801"/>
    </source>
</evidence>
<comment type="subunit">
    <text evidence="6">Heterooligomer composed of large and small subunits.</text>
</comment>
<dbReference type="Gene3D" id="1.10.287.1040">
    <property type="entry name" value="Exonuclease VII, small subunit"/>
    <property type="match status" value="1"/>
</dbReference>
<gene>
    <name evidence="6 7" type="primary">xseB</name>
    <name evidence="7" type="ORF">ACFQPB_04660</name>
</gene>
<dbReference type="NCBIfam" id="TIGR01280">
    <property type="entry name" value="xseB"/>
    <property type="match status" value="1"/>
</dbReference>
<evidence type="ECO:0000313" key="8">
    <source>
        <dbReference type="Proteomes" id="UP001596501"/>
    </source>
</evidence>